<dbReference type="Proteomes" id="UP000033393">
    <property type="component" value="Unassembled WGS sequence"/>
</dbReference>
<dbReference type="InterPro" id="IPR036291">
    <property type="entry name" value="NAD(P)-bd_dom_sf"/>
</dbReference>
<evidence type="ECO:0000313" key="5">
    <source>
        <dbReference type="Proteomes" id="UP000033393"/>
    </source>
</evidence>
<reference evidence="4 5" key="1">
    <citation type="submission" date="2015-02" db="EMBL/GenBank/DDBJ databases">
        <authorList>
            <person name="Ju K.-S."/>
            <person name="Doroghazi J.R."/>
            <person name="Metcalf W."/>
        </authorList>
    </citation>
    <scope>NUCLEOTIDE SEQUENCE [LARGE SCALE GENOMIC DNA]</scope>
    <source>
        <strain evidence="4 5">NRRL B-16140</strain>
    </source>
</reference>
<dbReference type="PANTHER" id="PTHR10491:SF4">
    <property type="entry name" value="METHIONINE ADENOSYLTRANSFERASE 2 SUBUNIT BETA"/>
    <property type="match status" value="1"/>
</dbReference>
<dbReference type="STRING" id="68170.GCA_000974445_00642"/>
<comment type="similarity">
    <text evidence="1 2">Belongs to the dTDP-4-dehydrorhamnose reductase family.</text>
</comment>
<dbReference type="SUPFAM" id="SSF51735">
    <property type="entry name" value="NAD(P)-binding Rossmann-fold domains"/>
    <property type="match status" value="1"/>
</dbReference>
<proteinExistence type="inferred from homology"/>
<dbReference type="InterPro" id="IPR005913">
    <property type="entry name" value="dTDP_dehydrorham_reduct"/>
</dbReference>
<dbReference type="PANTHER" id="PTHR10491">
    <property type="entry name" value="DTDP-4-DEHYDRORHAMNOSE REDUCTASE"/>
    <property type="match status" value="1"/>
</dbReference>
<name>A0A0F0GRA9_LENAE</name>
<gene>
    <name evidence="4" type="ORF">UK23_31375</name>
</gene>
<dbReference type="Pfam" id="PF04321">
    <property type="entry name" value="RmlD_sub_bind"/>
    <property type="match status" value="1"/>
</dbReference>
<evidence type="ECO:0000256" key="2">
    <source>
        <dbReference type="RuleBase" id="RU364082"/>
    </source>
</evidence>
<dbReference type="CDD" id="cd05254">
    <property type="entry name" value="dTDP_HR_like_SDR_e"/>
    <property type="match status" value="1"/>
</dbReference>
<dbReference type="PATRIC" id="fig|68170.10.peg.8132"/>
<dbReference type="GO" id="GO:0005829">
    <property type="term" value="C:cytosol"/>
    <property type="evidence" value="ECO:0007669"/>
    <property type="project" value="TreeGrafter"/>
</dbReference>
<feature type="domain" description="RmlD-like substrate binding" evidence="3">
    <location>
        <begin position="5"/>
        <end position="271"/>
    </location>
</feature>
<dbReference type="Gene3D" id="3.40.50.720">
    <property type="entry name" value="NAD(P)-binding Rossmann-like Domain"/>
    <property type="match status" value="1"/>
</dbReference>
<evidence type="ECO:0000259" key="3">
    <source>
        <dbReference type="Pfam" id="PF04321"/>
    </source>
</evidence>
<keyword evidence="5" id="KW-1185">Reference proteome</keyword>
<dbReference type="Gene3D" id="3.90.25.10">
    <property type="entry name" value="UDP-galactose 4-epimerase, domain 1"/>
    <property type="match status" value="1"/>
</dbReference>
<accession>A0A0F0GRA9</accession>
<dbReference type="EMBL" id="JYJG01000271">
    <property type="protein sequence ID" value="KJK43928.1"/>
    <property type="molecule type" value="Genomic_DNA"/>
</dbReference>
<dbReference type="EC" id="1.1.1.133" evidence="2"/>
<comment type="function">
    <text evidence="2">Catalyzes the reduction of dTDP-6-deoxy-L-lyxo-4-hexulose to yield dTDP-L-rhamnose.</text>
</comment>
<evidence type="ECO:0000256" key="1">
    <source>
        <dbReference type="ARBA" id="ARBA00010944"/>
    </source>
</evidence>
<dbReference type="GO" id="GO:0008831">
    <property type="term" value="F:dTDP-4-dehydrorhamnose reductase activity"/>
    <property type="evidence" value="ECO:0007669"/>
    <property type="project" value="UniProtKB-EC"/>
</dbReference>
<dbReference type="eggNOG" id="COG1091">
    <property type="taxonomic scope" value="Bacteria"/>
</dbReference>
<sequence length="285" mass="29629">MIALILVPGGRGQLGRDLALLSPDVRAVSSAELDVTSVAAADLSGASAVINCAAYTAVDAAETDEDRAFAVNAVGPGLLASACASLGIPMIHVSTDYVFAGDGTRPYEPSDPVGPKSAYGRTKLEGERRVLDAGGWVVRTSWVYGVHGSNFVKTMAALESSRPSLSVVDDQRGAPTWSHDLAAGLLELASVLPEQRLLHATGGGETTWFRFAQAIFEELGADPARVQPCTTADFPRPAPRPAYSVLSGAAWAAAGLRPLPHWRSALSEAFKAGVVAPRTGAAPLE</sequence>
<dbReference type="AlphaFoldDB" id="A0A0F0GRA9"/>
<protein>
    <recommendedName>
        <fullName evidence="2">dTDP-4-dehydrorhamnose reductase</fullName>
        <ecNumber evidence="2">1.1.1.133</ecNumber>
    </recommendedName>
</protein>
<keyword evidence="2" id="KW-0560">Oxidoreductase</keyword>
<keyword evidence="2" id="KW-0521">NADP</keyword>
<evidence type="ECO:0000313" key="4">
    <source>
        <dbReference type="EMBL" id="KJK43928.1"/>
    </source>
</evidence>
<organism evidence="4 5">
    <name type="scientific">Lentzea aerocolonigenes</name>
    <name type="common">Lechevalieria aerocolonigenes</name>
    <name type="synonym">Saccharothrix aerocolonigenes</name>
    <dbReference type="NCBI Taxonomy" id="68170"/>
    <lineage>
        <taxon>Bacteria</taxon>
        <taxon>Bacillati</taxon>
        <taxon>Actinomycetota</taxon>
        <taxon>Actinomycetes</taxon>
        <taxon>Pseudonocardiales</taxon>
        <taxon>Pseudonocardiaceae</taxon>
        <taxon>Lentzea</taxon>
    </lineage>
</organism>
<comment type="pathway">
    <text evidence="2">Carbohydrate biosynthesis; dTDP-L-rhamnose biosynthesis.</text>
</comment>
<comment type="caution">
    <text evidence="4">The sequence shown here is derived from an EMBL/GenBank/DDBJ whole genome shotgun (WGS) entry which is preliminary data.</text>
</comment>
<dbReference type="GO" id="GO:0019305">
    <property type="term" value="P:dTDP-rhamnose biosynthetic process"/>
    <property type="evidence" value="ECO:0007669"/>
    <property type="project" value="UniProtKB-UniPathway"/>
</dbReference>
<dbReference type="NCBIfam" id="TIGR01214">
    <property type="entry name" value="rmlD"/>
    <property type="match status" value="1"/>
</dbReference>
<dbReference type="UniPathway" id="UPA00124"/>
<dbReference type="InterPro" id="IPR029903">
    <property type="entry name" value="RmlD-like-bd"/>
</dbReference>